<dbReference type="InterPro" id="IPR002903">
    <property type="entry name" value="RsmH"/>
</dbReference>
<dbReference type="NCBIfam" id="TIGR00006">
    <property type="entry name" value="16S rRNA (cytosine(1402)-N(4))-methyltransferase RsmH"/>
    <property type="match status" value="1"/>
</dbReference>
<dbReference type="KEGG" id="dfa:DFA_01758"/>
<keyword evidence="4" id="KW-0949">S-adenosyl-L-methionine</keyword>
<dbReference type="Gene3D" id="1.10.150.170">
    <property type="entry name" value="Putative methyltransferase TM0872, insert domain"/>
    <property type="match status" value="1"/>
</dbReference>
<organism evidence="5 6">
    <name type="scientific">Cavenderia fasciculata</name>
    <name type="common">Slime mold</name>
    <name type="synonym">Dictyostelium fasciculatum</name>
    <dbReference type="NCBI Taxonomy" id="261658"/>
    <lineage>
        <taxon>Eukaryota</taxon>
        <taxon>Amoebozoa</taxon>
        <taxon>Evosea</taxon>
        <taxon>Eumycetozoa</taxon>
        <taxon>Dictyostelia</taxon>
        <taxon>Acytosteliales</taxon>
        <taxon>Cavenderiaceae</taxon>
        <taxon>Cavenderia</taxon>
    </lineage>
</organism>
<comment type="similarity">
    <text evidence="1">Belongs to the methyltransferase superfamily. RsmH family.</text>
</comment>
<keyword evidence="3" id="KW-0808">Transferase</keyword>
<dbReference type="HAMAP" id="MF_01007">
    <property type="entry name" value="16SrRNA_methyltr_H"/>
    <property type="match status" value="1"/>
</dbReference>
<keyword evidence="6" id="KW-1185">Reference proteome</keyword>
<proteinExistence type="inferred from homology"/>
<evidence type="ECO:0000256" key="2">
    <source>
        <dbReference type="ARBA" id="ARBA00022603"/>
    </source>
</evidence>
<name>F4PUK8_CACFS</name>
<dbReference type="GeneID" id="14873435"/>
<dbReference type="GO" id="GO:0070475">
    <property type="term" value="P:rRNA base methylation"/>
    <property type="evidence" value="ECO:0007669"/>
    <property type="project" value="TreeGrafter"/>
</dbReference>
<dbReference type="InterPro" id="IPR023397">
    <property type="entry name" value="SAM-dep_MeTrfase_MraW_recog"/>
</dbReference>
<dbReference type="GO" id="GO:0071424">
    <property type="term" value="F:rRNA (cytosine-N4-)-methyltransferase activity"/>
    <property type="evidence" value="ECO:0007669"/>
    <property type="project" value="TreeGrafter"/>
</dbReference>
<dbReference type="InterPro" id="IPR029063">
    <property type="entry name" value="SAM-dependent_MTases_sf"/>
</dbReference>
<evidence type="ECO:0000313" key="6">
    <source>
        <dbReference type="Proteomes" id="UP000007797"/>
    </source>
</evidence>
<accession>F4PUK8</accession>
<evidence type="ECO:0000256" key="3">
    <source>
        <dbReference type="ARBA" id="ARBA00022679"/>
    </source>
</evidence>
<dbReference type="OrthoDB" id="16290at2759"/>
<evidence type="ECO:0000256" key="4">
    <source>
        <dbReference type="ARBA" id="ARBA00022691"/>
    </source>
</evidence>
<evidence type="ECO:0008006" key="7">
    <source>
        <dbReference type="Google" id="ProtNLM"/>
    </source>
</evidence>
<evidence type="ECO:0000313" key="5">
    <source>
        <dbReference type="EMBL" id="EGG21872.1"/>
    </source>
</evidence>
<protein>
    <recommendedName>
        <fullName evidence="7">S-adenosyl-methyltransferase</fullName>
    </recommendedName>
</protein>
<dbReference type="SUPFAM" id="SSF53335">
    <property type="entry name" value="S-adenosyl-L-methionine-dependent methyltransferases"/>
    <property type="match status" value="1"/>
</dbReference>
<dbReference type="Pfam" id="PF01795">
    <property type="entry name" value="Methyltransf_5"/>
    <property type="match status" value="1"/>
</dbReference>
<gene>
    <name evidence="5" type="ORF">DFA_01758</name>
</gene>
<dbReference type="RefSeq" id="XP_004359723.1">
    <property type="nucleotide sequence ID" value="XM_004359666.1"/>
</dbReference>
<keyword evidence="2" id="KW-0489">Methyltransferase</keyword>
<sequence length="387" mass="44561">MIKNSLSLLFRQSSTTSSYKYTSKLCYYSTSTTSSTTSTSNQFKDIESTLRFNNYGIHKPVMVNEVIDRLHLKDGHCYIDATFGLGGHTLNILDRCKGSFVIAVDRDPKIFELTAKIRETYQDRLITLHGNFSNLSQLLKERGLDTLKISGVLMDFGCSSLQLDSPDRGFSFRKDFDGPLDMRMNNTDTSTQRLTATDILNTFSNQQLRDIMYYYGEERHTLKVAHEIIRRRQYERIEKTSQLVDIIESCIPYPAAMKSISRIFRSLRMFVNDETGEIYRGMREAEKILAPGGNLVVISFHSIEDRIAKRFFRNRCAVKRSTLTPLQHDPSFEYVDGSQPLFPTDEEIEWNSRSKPAIVRSATRTSSSPLILDDKEDEYLIYRSNQQ</sequence>
<dbReference type="STRING" id="1054147.F4PUK8"/>
<dbReference type="OMA" id="NPAKRTF"/>
<reference evidence="6" key="1">
    <citation type="journal article" date="2011" name="Genome Res.">
        <title>Phylogeny-wide analysis of social amoeba genomes highlights ancient origins for complex intercellular communication.</title>
        <authorList>
            <person name="Heidel A.J."/>
            <person name="Lawal H.M."/>
            <person name="Felder M."/>
            <person name="Schilde C."/>
            <person name="Helps N.R."/>
            <person name="Tunggal B."/>
            <person name="Rivero F."/>
            <person name="John U."/>
            <person name="Schleicher M."/>
            <person name="Eichinger L."/>
            <person name="Platzer M."/>
            <person name="Noegel A.A."/>
            <person name="Schaap P."/>
            <person name="Gloeckner G."/>
        </authorList>
    </citation>
    <scope>NUCLEOTIDE SEQUENCE [LARGE SCALE GENOMIC DNA]</scope>
    <source>
        <strain evidence="6">SH3</strain>
    </source>
</reference>
<evidence type="ECO:0000256" key="1">
    <source>
        <dbReference type="ARBA" id="ARBA00010396"/>
    </source>
</evidence>
<dbReference type="PANTHER" id="PTHR11265:SF0">
    <property type="entry name" value="12S RRNA N4-METHYLCYTIDINE METHYLTRANSFERASE"/>
    <property type="match status" value="1"/>
</dbReference>
<dbReference type="Proteomes" id="UP000007797">
    <property type="component" value="Unassembled WGS sequence"/>
</dbReference>
<dbReference type="AlphaFoldDB" id="F4PUK8"/>
<dbReference type="SUPFAM" id="SSF81799">
    <property type="entry name" value="Putative methyltransferase TM0872, insert domain"/>
    <property type="match status" value="1"/>
</dbReference>
<dbReference type="Gene3D" id="3.40.50.150">
    <property type="entry name" value="Vaccinia Virus protein VP39"/>
    <property type="match status" value="1"/>
</dbReference>
<dbReference type="EMBL" id="GL883010">
    <property type="protein sequence ID" value="EGG21872.1"/>
    <property type="molecule type" value="Genomic_DNA"/>
</dbReference>
<dbReference type="PANTHER" id="PTHR11265">
    <property type="entry name" value="S-ADENOSYL-METHYLTRANSFERASE MRAW"/>
    <property type="match status" value="1"/>
</dbReference>